<comment type="caution">
    <text evidence="1">The sequence shown here is derived from an EMBL/GenBank/DDBJ whole genome shotgun (WGS) entry which is preliminary data.</text>
</comment>
<name>A0AAN6RML2_9PEZI</name>
<organism evidence="1 2">
    <name type="scientific">Staphylotrichum tortipilum</name>
    <dbReference type="NCBI Taxonomy" id="2831512"/>
    <lineage>
        <taxon>Eukaryota</taxon>
        <taxon>Fungi</taxon>
        <taxon>Dikarya</taxon>
        <taxon>Ascomycota</taxon>
        <taxon>Pezizomycotina</taxon>
        <taxon>Sordariomycetes</taxon>
        <taxon>Sordariomycetidae</taxon>
        <taxon>Sordariales</taxon>
        <taxon>Chaetomiaceae</taxon>
        <taxon>Staphylotrichum</taxon>
    </lineage>
</organism>
<protein>
    <submittedName>
        <fullName evidence="1">Uncharacterized protein</fullName>
    </submittedName>
</protein>
<accession>A0AAN6RML2</accession>
<reference evidence="1" key="2">
    <citation type="submission" date="2023-05" db="EMBL/GenBank/DDBJ databases">
        <authorList>
            <consortium name="Lawrence Berkeley National Laboratory"/>
            <person name="Steindorff A."/>
            <person name="Hensen N."/>
            <person name="Bonometti L."/>
            <person name="Westerberg I."/>
            <person name="Brannstrom I.O."/>
            <person name="Guillou S."/>
            <person name="Cros-Aarteil S."/>
            <person name="Calhoun S."/>
            <person name="Haridas S."/>
            <person name="Kuo A."/>
            <person name="Mondo S."/>
            <person name="Pangilinan J."/>
            <person name="Riley R."/>
            <person name="Labutti K."/>
            <person name="Andreopoulos B."/>
            <person name="Lipzen A."/>
            <person name="Chen C."/>
            <person name="Yanf M."/>
            <person name="Daum C."/>
            <person name="Ng V."/>
            <person name="Clum A."/>
            <person name="Ohm R."/>
            <person name="Martin F."/>
            <person name="Silar P."/>
            <person name="Natvig D."/>
            <person name="Lalanne C."/>
            <person name="Gautier V."/>
            <person name="Ament-Velasquez S.L."/>
            <person name="Kruys A."/>
            <person name="Hutchinson M.I."/>
            <person name="Powell A.J."/>
            <person name="Barry K."/>
            <person name="Miller A.N."/>
            <person name="Grigoriev I.V."/>
            <person name="Debuchy R."/>
            <person name="Gladieux P."/>
            <person name="Thoren M.H."/>
            <person name="Johannesson H."/>
        </authorList>
    </citation>
    <scope>NUCLEOTIDE SEQUENCE</scope>
    <source>
        <strain evidence="1">CBS 103.79</strain>
    </source>
</reference>
<evidence type="ECO:0000313" key="2">
    <source>
        <dbReference type="Proteomes" id="UP001303889"/>
    </source>
</evidence>
<proteinExistence type="predicted"/>
<gene>
    <name evidence="1" type="ORF">C8A05DRAFT_39984</name>
</gene>
<dbReference type="AlphaFoldDB" id="A0AAN6RML2"/>
<dbReference type="Proteomes" id="UP001303889">
    <property type="component" value="Unassembled WGS sequence"/>
</dbReference>
<reference evidence="1" key="1">
    <citation type="journal article" date="2023" name="Mol. Phylogenet. Evol.">
        <title>Genome-scale phylogeny and comparative genomics of the fungal order Sordariales.</title>
        <authorList>
            <person name="Hensen N."/>
            <person name="Bonometti L."/>
            <person name="Westerberg I."/>
            <person name="Brannstrom I.O."/>
            <person name="Guillou S."/>
            <person name="Cros-Aarteil S."/>
            <person name="Calhoun S."/>
            <person name="Haridas S."/>
            <person name="Kuo A."/>
            <person name="Mondo S."/>
            <person name="Pangilinan J."/>
            <person name="Riley R."/>
            <person name="LaButti K."/>
            <person name="Andreopoulos B."/>
            <person name="Lipzen A."/>
            <person name="Chen C."/>
            <person name="Yan M."/>
            <person name="Daum C."/>
            <person name="Ng V."/>
            <person name="Clum A."/>
            <person name="Steindorff A."/>
            <person name="Ohm R.A."/>
            <person name="Martin F."/>
            <person name="Silar P."/>
            <person name="Natvig D.O."/>
            <person name="Lalanne C."/>
            <person name="Gautier V."/>
            <person name="Ament-Velasquez S.L."/>
            <person name="Kruys A."/>
            <person name="Hutchinson M.I."/>
            <person name="Powell A.J."/>
            <person name="Barry K."/>
            <person name="Miller A.N."/>
            <person name="Grigoriev I.V."/>
            <person name="Debuchy R."/>
            <person name="Gladieux P."/>
            <person name="Hiltunen Thoren M."/>
            <person name="Johannesson H."/>
        </authorList>
    </citation>
    <scope>NUCLEOTIDE SEQUENCE</scope>
    <source>
        <strain evidence="1">CBS 103.79</strain>
    </source>
</reference>
<evidence type="ECO:0000313" key="1">
    <source>
        <dbReference type="EMBL" id="KAK3896480.1"/>
    </source>
</evidence>
<sequence>MDLGNAIDAEAEERIVWSTTRLYLSVLEAFPKHVQDFQTKWRSWQETISPQDASAWDDSAPSFKALTALGPKIIPLVIYQLAFNPTPSTALHLYSTLDPNPSDLPRSTPTTTPSSHAEQILLQAFTRNRAARDALANWTEHCERVSRHSSLPMYTECTEYDELLALGPAIVPHVMLQYAKDVKAQSDGVVSASGIGRGVLFWYELLHELVWGRKTGVRTVVFGEMYEGWKEWFDEGEWEGAPRFGRQEEAY</sequence>
<dbReference type="EMBL" id="MU856608">
    <property type="protein sequence ID" value="KAK3896480.1"/>
    <property type="molecule type" value="Genomic_DNA"/>
</dbReference>
<keyword evidence="2" id="KW-1185">Reference proteome</keyword>